<geneLocation type="plasmid" evidence="2">
    <name>pUR_RT652</name>
</geneLocation>
<sequence length="106" mass="11250">MCIQISAENLTFDSVCAAYALLLENNPGQAVMLSDGGAVFLENGNIYSVAISDSGVLLMDTAGCIYPSAWDQERRCWDSEEGTDACVSAINNPTFINYANAIGADT</sequence>
<evidence type="ECO:0000313" key="2">
    <source>
        <dbReference type="EMBL" id="ARO45048.1"/>
    </source>
</evidence>
<dbReference type="RefSeq" id="WP_074321304.1">
    <property type="nucleotide sequence ID" value="NZ_CP017011.1"/>
</dbReference>
<organism evidence="3">
    <name type="scientific">Pseudomonas syringae pv. actinidiae</name>
    <dbReference type="NCBI Taxonomy" id="103796"/>
    <lineage>
        <taxon>Bacteria</taxon>
        <taxon>Pseudomonadati</taxon>
        <taxon>Pseudomonadota</taxon>
        <taxon>Gammaproteobacteria</taxon>
        <taxon>Pseudomonadales</taxon>
        <taxon>Pseudomonadaceae</taxon>
        <taxon>Pseudomonas</taxon>
        <taxon>Pseudomonas syringae</taxon>
    </lineage>
</organism>
<accession>A0A2P0QFI1</accession>
<name>A0A2P0QFI1_PSESF</name>
<dbReference type="EMBL" id="KX009061">
    <property type="protein sequence ID" value="ARO45048.1"/>
    <property type="molecule type" value="Genomic_DNA"/>
</dbReference>
<proteinExistence type="predicted"/>
<keyword evidence="3" id="KW-0614">Plasmid</keyword>
<dbReference type="EMBL" id="KX009062">
    <property type="protein sequence ID" value="ARO45141.1"/>
    <property type="molecule type" value="Genomic_DNA"/>
</dbReference>
<evidence type="ECO:0000313" key="3">
    <source>
        <dbReference type="EMBL" id="ARO45141.1"/>
    </source>
</evidence>
<geneLocation type="plasmid" evidence="3">
    <name>pUR_B4A</name>
</geneLocation>
<evidence type="ECO:0000313" key="1">
    <source>
        <dbReference type="EMBL" id="ARO44945.1"/>
    </source>
</evidence>
<dbReference type="AlphaFoldDB" id="A0A2P0QFI1"/>
<dbReference type="EMBL" id="KX009060">
    <property type="protein sequence ID" value="ARO44945.1"/>
    <property type="molecule type" value="Genomic_DNA"/>
</dbReference>
<reference evidence="3" key="1">
    <citation type="submission" date="2016-03" db="EMBL/GenBank/DDBJ databases">
        <title>The evolution of Pseudomonas syringae pv. actinidiae in New Zealand.</title>
        <authorList>
            <person name="Taiaroa G."/>
            <person name="Poulter R.T.M."/>
            <person name="Lamont I."/>
            <person name="Stockwell P."/>
            <person name="Butler M.I."/>
        </authorList>
    </citation>
    <scope>NUCLEOTIDE SEQUENCE</scope>
    <source>
        <strain evidence="3">B4A</strain>
        <strain evidence="1">RT594</strain>
        <strain evidence="2">RT652</strain>
        <plasmid evidence="3">pUR_B4A</plasmid>
        <plasmid evidence="1">pUR_RT594</plasmid>
        <plasmid evidence="2">pUR_RT652</plasmid>
    </source>
</reference>
<protein>
    <submittedName>
        <fullName evidence="3">Uncharacterized protein</fullName>
    </submittedName>
</protein>
<geneLocation type="plasmid" evidence="1">
    <name>pUR_RT594</name>
</geneLocation>